<dbReference type="EMBL" id="EAAA01002398">
    <property type="status" value="NOT_ANNOTATED_CDS"/>
    <property type="molecule type" value="Genomic_DNA"/>
</dbReference>
<dbReference type="HOGENOM" id="CLU_1234633_0_0_1"/>
<evidence type="ECO:0000313" key="3">
    <source>
        <dbReference type="Proteomes" id="UP000008144"/>
    </source>
</evidence>
<dbReference type="Ensembl" id="ENSCINT00000008843.3">
    <property type="protein sequence ID" value="ENSCINP00000008843.3"/>
    <property type="gene ID" value="ENSCING00000004288.3"/>
</dbReference>
<keyword evidence="1" id="KW-0472">Membrane</keyword>
<proteinExistence type="predicted"/>
<feature type="transmembrane region" description="Helical" evidence="1">
    <location>
        <begin position="37"/>
        <end position="56"/>
    </location>
</feature>
<keyword evidence="3" id="KW-1185">Reference proteome</keyword>
<reference evidence="2" key="3">
    <citation type="submission" date="2025-08" db="UniProtKB">
        <authorList>
            <consortium name="Ensembl"/>
        </authorList>
    </citation>
    <scope>IDENTIFICATION</scope>
</reference>
<accession>F6UG22</accession>
<reference evidence="3" key="1">
    <citation type="journal article" date="2002" name="Science">
        <title>The draft genome of Ciona intestinalis: insights into chordate and vertebrate origins.</title>
        <authorList>
            <person name="Dehal P."/>
            <person name="Satou Y."/>
            <person name="Campbell R.K."/>
            <person name="Chapman J."/>
            <person name="Degnan B."/>
            <person name="De Tomaso A."/>
            <person name="Davidson B."/>
            <person name="Di Gregorio A."/>
            <person name="Gelpke M."/>
            <person name="Goodstein D.M."/>
            <person name="Harafuji N."/>
            <person name="Hastings K.E."/>
            <person name="Ho I."/>
            <person name="Hotta K."/>
            <person name="Huang W."/>
            <person name="Kawashima T."/>
            <person name="Lemaire P."/>
            <person name="Martinez D."/>
            <person name="Meinertzhagen I.A."/>
            <person name="Necula S."/>
            <person name="Nonaka M."/>
            <person name="Putnam N."/>
            <person name="Rash S."/>
            <person name="Saiga H."/>
            <person name="Satake M."/>
            <person name="Terry A."/>
            <person name="Yamada L."/>
            <person name="Wang H.G."/>
            <person name="Awazu S."/>
            <person name="Azumi K."/>
            <person name="Boore J."/>
            <person name="Branno M."/>
            <person name="Chin-Bow S."/>
            <person name="DeSantis R."/>
            <person name="Doyle S."/>
            <person name="Francino P."/>
            <person name="Keys D.N."/>
            <person name="Haga S."/>
            <person name="Hayashi H."/>
            <person name="Hino K."/>
            <person name="Imai K.S."/>
            <person name="Inaba K."/>
            <person name="Kano S."/>
            <person name="Kobayashi K."/>
            <person name="Kobayashi M."/>
            <person name="Lee B.I."/>
            <person name="Makabe K.W."/>
            <person name="Manohar C."/>
            <person name="Matassi G."/>
            <person name="Medina M."/>
            <person name="Mochizuki Y."/>
            <person name="Mount S."/>
            <person name="Morishita T."/>
            <person name="Miura S."/>
            <person name="Nakayama A."/>
            <person name="Nishizaka S."/>
            <person name="Nomoto H."/>
            <person name="Ohta F."/>
            <person name="Oishi K."/>
            <person name="Rigoutsos I."/>
            <person name="Sano M."/>
            <person name="Sasaki A."/>
            <person name="Sasakura Y."/>
            <person name="Shoguchi E."/>
            <person name="Shin-i T."/>
            <person name="Spagnuolo A."/>
            <person name="Stainier D."/>
            <person name="Suzuki M.M."/>
            <person name="Tassy O."/>
            <person name="Takatori N."/>
            <person name="Tokuoka M."/>
            <person name="Yagi K."/>
            <person name="Yoshizaki F."/>
            <person name="Wada S."/>
            <person name="Zhang C."/>
            <person name="Hyatt P.D."/>
            <person name="Larimer F."/>
            <person name="Detter C."/>
            <person name="Doggett N."/>
            <person name="Glavina T."/>
            <person name="Hawkins T."/>
            <person name="Richardson P."/>
            <person name="Lucas S."/>
            <person name="Kohara Y."/>
            <person name="Levine M."/>
            <person name="Satoh N."/>
            <person name="Rokhsar D.S."/>
        </authorList>
    </citation>
    <scope>NUCLEOTIDE SEQUENCE [LARGE SCALE GENOMIC DNA]</scope>
</reference>
<accession>A0A1W2WKP5</accession>
<dbReference type="RefSeq" id="XP_026690768.1">
    <property type="nucleotide sequence ID" value="XM_026834967.1"/>
</dbReference>
<dbReference type="GeneID" id="101243503"/>
<dbReference type="InParanoid" id="F6UG22"/>
<sequence>MAKDRRASDIYIPGFGQNVATKKDISIIHKRLKIQSVVIIILVLLLLLFIIVYLLGVPITPYQTGTSSLFKSEQDGIGSDIMKRIEHLEKDLKANKDSLELEKNLTTKLQTKIFVLEARLINAEKFGKTKNLIEKRLSREENKHQALIDSVLNENVNLTSRISTVESRLEGVAGEATSAKSQVSQVDQKVTLLNDFVANNITIKIESAKNHSSKNAVIVKRLQR</sequence>
<keyword evidence="1" id="KW-0812">Transmembrane</keyword>
<organism evidence="2 3">
    <name type="scientific">Ciona intestinalis</name>
    <name type="common">Transparent sea squirt</name>
    <name type="synonym">Ascidia intestinalis</name>
    <dbReference type="NCBI Taxonomy" id="7719"/>
    <lineage>
        <taxon>Eukaryota</taxon>
        <taxon>Metazoa</taxon>
        <taxon>Chordata</taxon>
        <taxon>Tunicata</taxon>
        <taxon>Ascidiacea</taxon>
        <taxon>Phlebobranchia</taxon>
        <taxon>Cionidae</taxon>
        <taxon>Ciona</taxon>
    </lineage>
</organism>
<name>F6UG22_CIOIN</name>
<protein>
    <submittedName>
        <fullName evidence="2">Uncharacterized LOC101243503</fullName>
    </submittedName>
</protein>
<evidence type="ECO:0000256" key="1">
    <source>
        <dbReference type="SAM" id="Phobius"/>
    </source>
</evidence>
<evidence type="ECO:0000313" key="2">
    <source>
        <dbReference type="Ensembl" id="ENSCINP00000008843.3"/>
    </source>
</evidence>
<reference evidence="2" key="4">
    <citation type="submission" date="2025-09" db="UniProtKB">
        <authorList>
            <consortium name="Ensembl"/>
        </authorList>
    </citation>
    <scope>IDENTIFICATION</scope>
</reference>
<dbReference type="KEGG" id="cin:101243503"/>
<gene>
    <name evidence="2" type="primary">LOC101243503</name>
</gene>
<dbReference type="AlphaFoldDB" id="F6UG22"/>
<dbReference type="Proteomes" id="UP000008144">
    <property type="component" value="Chromosome 7"/>
</dbReference>
<reference evidence="2" key="2">
    <citation type="journal article" date="2008" name="Genome Biol.">
        <title>Improved genome assembly and evidence-based global gene model set for the chordate Ciona intestinalis: new insight into intron and operon populations.</title>
        <authorList>
            <person name="Satou Y."/>
            <person name="Mineta K."/>
            <person name="Ogasawara M."/>
            <person name="Sasakura Y."/>
            <person name="Shoguchi E."/>
            <person name="Ueno K."/>
            <person name="Yamada L."/>
            <person name="Matsumoto J."/>
            <person name="Wasserscheid J."/>
            <person name="Dewar K."/>
            <person name="Wiley G.B."/>
            <person name="Macmil S.L."/>
            <person name="Roe B.A."/>
            <person name="Zeller R.W."/>
            <person name="Hastings K.E."/>
            <person name="Lemaire P."/>
            <person name="Lindquist E."/>
            <person name="Endo T."/>
            <person name="Hotta K."/>
            <person name="Inaba K."/>
        </authorList>
    </citation>
    <scope>NUCLEOTIDE SEQUENCE [LARGE SCALE GENOMIC DNA]</scope>
    <source>
        <strain evidence="2">wild type</strain>
    </source>
</reference>
<keyword evidence="1" id="KW-1133">Transmembrane helix</keyword>